<evidence type="ECO:0000256" key="1">
    <source>
        <dbReference type="SAM" id="MobiDB-lite"/>
    </source>
</evidence>
<organism evidence="2 3">
    <name type="scientific">Caenorhabditis briggsae</name>
    <dbReference type="NCBI Taxonomy" id="6238"/>
    <lineage>
        <taxon>Eukaryota</taxon>
        <taxon>Metazoa</taxon>
        <taxon>Ecdysozoa</taxon>
        <taxon>Nematoda</taxon>
        <taxon>Chromadorea</taxon>
        <taxon>Rhabditida</taxon>
        <taxon>Rhabditina</taxon>
        <taxon>Rhabditomorpha</taxon>
        <taxon>Rhabditoidea</taxon>
        <taxon>Rhabditidae</taxon>
        <taxon>Peloderinae</taxon>
        <taxon>Caenorhabditis</taxon>
    </lineage>
</organism>
<proteinExistence type="predicted"/>
<feature type="region of interest" description="Disordered" evidence="1">
    <location>
        <begin position="1"/>
        <end position="44"/>
    </location>
</feature>
<accession>A0AAE9FPU7</accession>
<keyword evidence="3" id="KW-1185">Reference proteome</keyword>
<feature type="compositionally biased region" description="Polar residues" evidence="1">
    <location>
        <begin position="1"/>
        <end position="15"/>
    </location>
</feature>
<feature type="compositionally biased region" description="Basic and acidic residues" evidence="1">
    <location>
        <begin position="106"/>
        <end position="121"/>
    </location>
</feature>
<protein>
    <submittedName>
        <fullName evidence="2">Uncharacterized protein</fullName>
    </submittedName>
</protein>
<dbReference type="EMBL" id="CP092625">
    <property type="protein sequence ID" value="UMM44494.1"/>
    <property type="molecule type" value="Genomic_DNA"/>
</dbReference>
<evidence type="ECO:0000313" key="2">
    <source>
        <dbReference type="EMBL" id="UMM44494.1"/>
    </source>
</evidence>
<dbReference type="AlphaFoldDB" id="A0AAE9FPU7"/>
<feature type="compositionally biased region" description="Polar residues" evidence="1">
    <location>
        <begin position="123"/>
        <end position="135"/>
    </location>
</feature>
<name>A0AAE9FPU7_CAEBR</name>
<evidence type="ECO:0000313" key="3">
    <source>
        <dbReference type="Proteomes" id="UP000829354"/>
    </source>
</evidence>
<gene>
    <name evidence="2" type="ORF">L5515_019639</name>
</gene>
<reference evidence="2 3" key="1">
    <citation type="submission" date="2022-04" db="EMBL/GenBank/DDBJ databases">
        <title>Chromosome-level reference genomes for two strains of Caenorhabditis briggsae: an improved platform for comparative genomics.</title>
        <authorList>
            <person name="Stevens L."/>
            <person name="Andersen E."/>
        </authorList>
    </citation>
    <scope>NUCLEOTIDE SEQUENCE [LARGE SCALE GENOMIC DNA]</scope>
    <source>
        <strain evidence="2">VX34</strain>
        <tissue evidence="2">Whole-organism</tissue>
    </source>
</reference>
<feature type="region of interest" description="Disordered" evidence="1">
    <location>
        <begin position="106"/>
        <end position="135"/>
    </location>
</feature>
<feature type="compositionally biased region" description="Basic and acidic residues" evidence="1">
    <location>
        <begin position="17"/>
        <end position="33"/>
    </location>
</feature>
<dbReference type="Proteomes" id="UP000829354">
    <property type="component" value="Chromosome X"/>
</dbReference>
<sequence length="315" mass="36243">MEDVSNTLAKRSQQPGDLEKEFPNDAKRSKSQEDPAISIEDARKEELRSDAQIVRTMEWDTSGCAHKLVSKWEAGEGGQEELRNLRQKLEDFIKIIDDKQRRMQEHLKKVDKVQKQDKDLSNEENQPVQEPAANNNIPAEKITLANSDTGRELTDTIHEDVVLDMSAKKPEIPCLDKKVVASSSSQEVHTDNRRCYKCREGMRLYGQTVFQCMGYACEVKIIANQYYYHYEKGALPVKVCETCYESRKTCNKRMDKFVLKQNDRQPVPFYECRCGRVAHKYCTHPEDNVATFQCDHCTKEVKALPSTADLPKNED</sequence>